<evidence type="ECO:0000313" key="2">
    <source>
        <dbReference type="EMBL" id="MCT4372803.1"/>
    </source>
</evidence>
<evidence type="ECO:0000256" key="1">
    <source>
        <dbReference type="SAM" id="SignalP"/>
    </source>
</evidence>
<dbReference type="PANTHER" id="PTHR42941">
    <property type="entry name" value="SLL1037 PROTEIN"/>
    <property type="match status" value="1"/>
</dbReference>
<dbReference type="OrthoDB" id="8111384at2"/>
<reference evidence="2" key="3">
    <citation type="submission" date="2024-05" db="EMBL/GenBank/DDBJ databases">
        <title>Yangia mangrovi SAOS 153D genome.</title>
        <authorList>
            <person name="Verma A."/>
            <person name="Pal Y."/>
            <person name="Sundharam S."/>
            <person name="Bisht B."/>
            <person name="Srinivasan K."/>
        </authorList>
    </citation>
    <scope>NUCLEOTIDE SEQUENCE</scope>
    <source>
        <strain evidence="2">SAOS 153D</strain>
    </source>
</reference>
<feature type="signal peptide" evidence="1">
    <location>
        <begin position="1"/>
        <end position="23"/>
    </location>
</feature>
<comment type="caution">
    <text evidence="3">The sequence shown here is derived from an EMBL/GenBank/DDBJ whole genome shotgun (WGS) entry which is preliminary data.</text>
</comment>
<dbReference type="Gene3D" id="3.40.190.10">
    <property type="entry name" value="Periplasmic binding protein-like II"/>
    <property type="match status" value="2"/>
</dbReference>
<dbReference type="InterPro" id="IPR011852">
    <property type="entry name" value="TRAP_TAXI"/>
</dbReference>
<dbReference type="Pfam" id="PF16868">
    <property type="entry name" value="NMT1_3"/>
    <property type="match status" value="1"/>
</dbReference>
<gene>
    <name evidence="2" type="ORF">CLG85_021845</name>
    <name evidence="3" type="ORF">CLG85_02990</name>
</gene>
<proteinExistence type="predicted"/>
<sequence length="336" mass="35533">MFKTLKFITVAAVLAGASLPVSAETLGIEGGGSASLTGIVPQTWAQFTADAGYDLQVSLGQVLTRSVMKVGAGQLDLAVVPPPAYAAMSRGVGPYEKTAKQAQAFAGNMRMLFTFPGGSFHPIVWADSGIESWDDIKGKRVYVGPPAGAAANQARGMVREASGGMQDGTDYEGIRLPWEASSQAFQDGQFDMYIMSAAVGQQSVQELSLQREIRILGVPDDVVASDGWADYLVDQAVRTDVVPAGTYQGQVNGNADQNIMVTVMMMGANKDLSDDAAYALTKSFFDNLDKMQAANALLAALNTDEPFAGANMPVHPGAARYYEEQGITIPDALKAE</sequence>
<evidence type="ECO:0000313" key="4">
    <source>
        <dbReference type="Proteomes" id="UP000217448"/>
    </source>
</evidence>
<keyword evidence="1" id="KW-0732">Signal</keyword>
<dbReference type="Proteomes" id="UP000217448">
    <property type="component" value="Unassembled WGS sequence"/>
</dbReference>
<dbReference type="EMBL" id="NTHN02000056">
    <property type="protein sequence ID" value="MCT4372803.1"/>
    <property type="molecule type" value="Genomic_DNA"/>
</dbReference>
<dbReference type="NCBIfam" id="TIGR02122">
    <property type="entry name" value="TRAP_TAXI"/>
    <property type="match status" value="1"/>
</dbReference>
<reference evidence="3" key="1">
    <citation type="submission" date="2017-09" db="EMBL/GenBank/DDBJ databases">
        <title>Yangia sp. SAOS 153D whole genome sequencing.</title>
        <authorList>
            <person name="Verma A."/>
            <person name="Krishnamurthi S."/>
        </authorList>
    </citation>
    <scope>NUCLEOTIDE SEQUENCE [LARGE SCALE GENOMIC DNA]</scope>
    <source>
        <strain evidence="3">SAOS 153D</strain>
    </source>
</reference>
<dbReference type="PANTHER" id="PTHR42941:SF1">
    <property type="entry name" value="SLL1037 PROTEIN"/>
    <property type="match status" value="1"/>
</dbReference>
<dbReference type="AlphaFoldDB" id="A0A2A3JZS3"/>
<reference evidence="4" key="2">
    <citation type="submission" date="2023-07" db="EMBL/GenBank/DDBJ databases">
        <title>Yangia mangrovi SAOS 153D genome.</title>
        <authorList>
            <person name="Verma A."/>
            <person name="Pal Y."/>
            <person name="Sundharam S."/>
            <person name="Bisht B."/>
            <person name="Srinivasan K."/>
        </authorList>
    </citation>
    <scope>NUCLEOTIDE SEQUENCE [LARGE SCALE GENOMIC DNA]</scope>
    <source>
        <strain evidence="4">SAOS 153D</strain>
    </source>
</reference>
<protein>
    <submittedName>
        <fullName evidence="2">TAXI family TRAP transporter solute-binding subunit</fullName>
    </submittedName>
</protein>
<organism evidence="3">
    <name type="scientific">Alloyangia mangrovi</name>
    <dbReference type="NCBI Taxonomy" id="1779329"/>
    <lineage>
        <taxon>Bacteria</taxon>
        <taxon>Pseudomonadati</taxon>
        <taxon>Pseudomonadota</taxon>
        <taxon>Alphaproteobacteria</taxon>
        <taxon>Rhodobacterales</taxon>
        <taxon>Roseobacteraceae</taxon>
        <taxon>Alloyangia</taxon>
    </lineage>
</organism>
<accession>A0A2A3JZS3</accession>
<feature type="chain" id="PRO_5012765448" evidence="1">
    <location>
        <begin position="24"/>
        <end position="336"/>
    </location>
</feature>
<dbReference type="RefSeq" id="WP_095880921.1">
    <property type="nucleotide sequence ID" value="NZ_NTHN02000056.1"/>
</dbReference>
<keyword evidence="4" id="KW-1185">Reference proteome</keyword>
<name>A0A2A3JZS3_9RHOB</name>
<evidence type="ECO:0000313" key="3">
    <source>
        <dbReference type="EMBL" id="PBD20622.1"/>
    </source>
</evidence>
<dbReference type="SUPFAM" id="SSF53850">
    <property type="entry name" value="Periplasmic binding protein-like II"/>
    <property type="match status" value="1"/>
</dbReference>
<dbReference type="EMBL" id="NTHN01000030">
    <property type="protein sequence ID" value="PBD20622.1"/>
    <property type="molecule type" value="Genomic_DNA"/>
</dbReference>